<accession>A0A7L5E3J2</accession>
<dbReference type="EMBL" id="CP051682">
    <property type="protein sequence ID" value="QJD96987.1"/>
    <property type="molecule type" value="Genomic_DNA"/>
</dbReference>
<dbReference type="Pfam" id="PF11751">
    <property type="entry name" value="PorP_SprF"/>
    <property type="match status" value="1"/>
</dbReference>
<proteinExistence type="predicted"/>
<feature type="chain" id="PRO_5029854544" evidence="1">
    <location>
        <begin position="23"/>
        <end position="331"/>
    </location>
</feature>
<dbReference type="KEGG" id="mrob:HH214_14470"/>
<keyword evidence="1" id="KW-0732">Signal</keyword>
<evidence type="ECO:0000313" key="3">
    <source>
        <dbReference type="Proteomes" id="UP000503278"/>
    </source>
</evidence>
<protein>
    <submittedName>
        <fullName evidence="2">PorP/SprF family type IX secretion system membrane protein</fullName>
    </submittedName>
</protein>
<dbReference type="AlphaFoldDB" id="A0A7L5E3J2"/>
<reference evidence="2 3" key="1">
    <citation type="submission" date="2020-04" db="EMBL/GenBank/DDBJ databases">
        <title>Genome sequencing of novel species.</title>
        <authorList>
            <person name="Heo J."/>
            <person name="Kim S.-J."/>
            <person name="Kim J.-S."/>
            <person name="Hong S.-B."/>
            <person name="Kwon S.-W."/>
        </authorList>
    </citation>
    <scope>NUCLEOTIDE SEQUENCE [LARGE SCALE GENOMIC DNA]</scope>
    <source>
        <strain evidence="2 3">F39-2</strain>
    </source>
</reference>
<sequence length="331" mass="36240">MKKITQILILLLVIGTTGRLQAQVDPHFSQYYAYPLWLNPALTGVFNGQSRFSANYKNQWATVNQAYQTTAASGDFKTSDKLSLGFTVLDQSAGGRSFNYFDAYGSLGYGIAISNDGSQRLSFGLQAGLINRSFDMSKLQFGDQYNPGVGFDPSLPSYENFSNTHTTVFDANAGIFYYDGNPNKTMNAFGGVSVGHLSRPKDGFSADNKAKIPLRYDVHGGIRIHASDYFDITPHALYIKQQNSQIEALGVYSELKVSDSQGLMLGGMFRWNDAAVANVGYHINSLLIGASYDFNTSSLNRATSGQGGIELSISYVFSKHLQLPEPVCPRL</sequence>
<evidence type="ECO:0000313" key="2">
    <source>
        <dbReference type="EMBL" id="QJD96987.1"/>
    </source>
</evidence>
<evidence type="ECO:0000256" key="1">
    <source>
        <dbReference type="SAM" id="SignalP"/>
    </source>
</evidence>
<keyword evidence="3" id="KW-1185">Reference proteome</keyword>
<dbReference type="RefSeq" id="WP_169608781.1">
    <property type="nucleotide sequence ID" value="NZ_CP051682.1"/>
</dbReference>
<organism evidence="2 3">
    <name type="scientific">Mucilaginibacter robiniae</name>
    <dbReference type="NCBI Taxonomy" id="2728022"/>
    <lineage>
        <taxon>Bacteria</taxon>
        <taxon>Pseudomonadati</taxon>
        <taxon>Bacteroidota</taxon>
        <taxon>Sphingobacteriia</taxon>
        <taxon>Sphingobacteriales</taxon>
        <taxon>Sphingobacteriaceae</taxon>
        <taxon>Mucilaginibacter</taxon>
    </lineage>
</organism>
<dbReference type="NCBIfam" id="TIGR03519">
    <property type="entry name" value="T9SS_PorP_fam"/>
    <property type="match status" value="1"/>
</dbReference>
<dbReference type="InterPro" id="IPR019861">
    <property type="entry name" value="PorP/SprF_Bacteroidetes"/>
</dbReference>
<dbReference type="Proteomes" id="UP000503278">
    <property type="component" value="Chromosome"/>
</dbReference>
<name>A0A7L5E3J2_9SPHI</name>
<feature type="signal peptide" evidence="1">
    <location>
        <begin position="1"/>
        <end position="22"/>
    </location>
</feature>
<gene>
    <name evidence="2" type="ORF">HH214_14470</name>
</gene>